<dbReference type="PROSITE" id="PS51755">
    <property type="entry name" value="OMPR_PHOB"/>
    <property type="match status" value="1"/>
</dbReference>
<organism evidence="4 5">
    <name type="scientific">Tahibacter soli</name>
    <dbReference type="NCBI Taxonomy" id="2983605"/>
    <lineage>
        <taxon>Bacteria</taxon>
        <taxon>Pseudomonadati</taxon>
        <taxon>Pseudomonadota</taxon>
        <taxon>Gammaproteobacteria</taxon>
        <taxon>Lysobacterales</taxon>
        <taxon>Rhodanobacteraceae</taxon>
        <taxon>Tahibacter</taxon>
    </lineage>
</organism>
<keyword evidence="5" id="KW-1185">Reference proteome</keyword>
<dbReference type="RefSeq" id="WP_263545453.1">
    <property type="nucleotide sequence ID" value="NZ_JAOVZO020000017.1"/>
</dbReference>
<dbReference type="InterPro" id="IPR016032">
    <property type="entry name" value="Sig_transdc_resp-reg_C-effctor"/>
</dbReference>
<dbReference type="CDD" id="cd00383">
    <property type="entry name" value="trans_reg_C"/>
    <property type="match status" value="1"/>
</dbReference>
<evidence type="ECO:0000259" key="3">
    <source>
        <dbReference type="PROSITE" id="PS51755"/>
    </source>
</evidence>
<dbReference type="GO" id="GO:0000160">
    <property type="term" value="P:phosphorelay signal transduction system"/>
    <property type="evidence" value="ECO:0007669"/>
    <property type="project" value="InterPro"/>
</dbReference>
<dbReference type="InterPro" id="IPR011990">
    <property type="entry name" value="TPR-like_helical_dom_sf"/>
</dbReference>
<protein>
    <submittedName>
        <fullName evidence="4">Winged helix-turn-helix domain-containing protein</fullName>
    </submittedName>
</protein>
<evidence type="ECO:0000313" key="4">
    <source>
        <dbReference type="EMBL" id="MDC8013242.1"/>
    </source>
</evidence>
<feature type="DNA-binding region" description="OmpR/PhoB-type" evidence="2">
    <location>
        <begin position="3"/>
        <end position="101"/>
    </location>
</feature>
<dbReference type="Pfam" id="PF00486">
    <property type="entry name" value="Trans_reg_C"/>
    <property type="match status" value="1"/>
</dbReference>
<evidence type="ECO:0000256" key="1">
    <source>
        <dbReference type="ARBA" id="ARBA00023125"/>
    </source>
</evidence>
<dbReference type="SMART" id="SM00862">
    <property type="entry name" value="Trans_reg_C"/>
    <property type="match status" value="1"/>
</dbReference>
<gene>
    <name evidence="4" type="ORF">OD750_011900</name>
</gene>
<dbReference type="GO" id="GO:0006355">
    <property type="term" value="P:regulation of DNA-templated transcription"/>
    <property type="evidence" value="ECO:0007669"/>
    <property type="project" value="InterPro"/>
</dbReference>
<evidence type="ECO:0000256" key="2">
    <source>
        <dbReference type="PROSITE-ProRule" id="PRU01091"/>
    </source>
</evidence>
<evidence type="ECO:0000313" key="5">
    <source>
        <dbReference type="Proteomes" id="UP001139971"/>
    </source>
</evidence>
<feature type="domain" description="OmpR/PhoB-type" evidence="3">
    <location>
        <begin position="3"/>
        <end position="101"/>
    </location>
</feature>
<dbReference type="Gene3D" id="1.10.10.10">
    <property type="entry name" value="Winged helix-like DNA-binding domain superfamily/Winged helix DNA-binding domain"/>
    <property type="match status" value="1"/>
</dbReference>
<dbReference type="EMBL" id="JAOVZO020000017">
    <property type="protein sequence ID" value="MDC8013242.1"/>
    <property type="molecule type" value="Genomic_DNA"/>
</dbReference>
<accession>A0A9X4BJG7</accession>
<reference evidence="4" key="1">
    <citation type="submission" date="2023-02" db="EMBL/GenBank/DDBJ databases">
        <title>Tahibacter soli sp. nov. isolated from soil.</title>
        <authorList>
            <person name="Baek J.H."/>
            <person name="Lee J.K."/>
            <person name="Choi D.G."/>
            <person name="Jeon C.O."/>
        </authorList>
    </citation>
    <scope>NUCLEOTIDE SEQUENCE</scope>
    <source>
        <strain evidence="4">BL</strain>
    </source>
</reference>
<proteinExistence type="predicted"/>
<dbReference type="AlphaFoldDB" id="A0A9X4BJG7"/>
<keyword evidence="1 2" id="KW-0238">DNA-binding</keyword>
<dbReference type="GO" id="GO:0003677">
    <property type="term" value="F:DNA binding"/>
    <property type="evidence" value="ECO:0007669"/>
    <property type="project" value="UniProtKB-UniRule"/>
</dbReference>
<name>A0A9X4BJG7_9GAMM</name>
<dbReference type="InterPro" id="IPR036388">
    <property type="entry name" value="WH-like_DNA-bd_sf"/>
</dbReference>
<dbReference type="InterPro" id="IPR001867">
    <property type="entry name" value="OmpR/PhoB-type_DNA-bd"/>
</dbReference>
<comment type="caution">
    <text evidence="4">The sequence shown here is derived from an EMBL/GenBank/DDBJ whole genome shotgun (WGS) entry which is preliminary data.</text>
</comment>
<sequence>MIHGVFHFGDCAINIAARELLRGGERVNLAPVVFDCLAYLIEHRDRAVGRDELVAAVWGKAGISDAVMGKTVLVARRAIGDTAEEQRYLRTVPRFGYQWGAPTRFEPPAADAPAPVAAVPVAVPPARTPRAPLYAMLALLALACALVWLRSRDTVTTTAPPAAALAADVTVVLPVDVAANADDGWLRLGLMDYIASRLRAAGVTVLPSDNVVRLVPAGTARDAAVALARGVAVRSHVVAAVVRRAGDAWFVRAELIEPDGATHAAQAQTDNAIGAGAQVADQLLDLLGRRRPDAAPGATGLSLAERLQRVDAARLAGDPAQARALIAAADTLTQAAPEMQLRLAQIDLRGGAFEASRDRLATLVAHVSAEAEPLLHARAQSYYCIALARTNRMDAALPACDRAIALLEPAGRPDELGRVYNDRGIIRLLRHEYDLAARDFAQARVASNLAGDALQLTKVEGNESTLEMAQGRYAEAVAIQQRIGERFARFGMHNEVVASLNNQTDTHLALLQPLEALKMNDRALALIDRVADASIRYLTKLQRADALARNGRLGEARQLFDEVLHEADGAPYAPERAIARTGQARLNLAAGRAGDALLLARQALPDLPAPPYGTVRADAWLIAIRSLHALGRTGEAAEETRAFAAWAAGDDDPVVTLYARLAVAEQAAAERRDADARHAYDDALTGAKRWGVPNALAEVAGSYGRWLLARGELSQAATVLGLVARYAEADYDCAVLQLSLYRALGQEGAARNALAAVRRLAGERPVPPDNGAATQAQ</sequence>
<dbReference type="Gene3D" id="1.25.40.10">
    <property type="entry name" value="Tetratricopeptide repeat domain"/>
    <property type="match status" value="2"/>
</dbReference>
<dbReference type="Proteomes" id="UP001139971">
    <property type="component" value="Unassembled WGS sequence"/>
</dbReference>
<dbReference type="SUPFAM" id="SSF46894">
    <property type="entry name" value="C-terminal effector domain of the bipartite response regulators"/>
    <property type="match status" value="1"/>
</dbReference>
<dbReference type="SUPFAM" id="SSF48452">
    <property type="entry name" value="TPR-like"/>
    <property type="match status" value="1"/>
</dbReference>